<dbReference type="PANTHER" id="PTHR43727:SF2">
    <property type="entry name" value="GROUP IV DECARBOXYLASE"/>
    <property type="match status" value="1"/>
</dbReference>
<proteinExistence type="predicted"/>
<gene>
    <name evidence="4" type="ORF">METZ01_LOCUS274030</name>
</gene>
<dbReference type="GO" id="GO:0008836">
    <property type="term" value="F:diaminopimelate decarboxylase activity"/>
    <property type="evidence" value="ECO:0007669"/>
    <property type="project" value="TreeGrafter"/>
</dbReference>
<evidence type="ECO:0000256" key="1">
    <source>
        <dbReference type="ARBA" id="ARBA00001933"/>
    </source>
</evidence>
<dbReference type="PROSITE" id="PS00878">
    <property type="entry name" value="ODR_DC_2_1"/>
    <property type="match status" value="1"/>
</dbReference>
<accession>A0A382KB08</accession>
<organism evidence="4">
    <name type="scientific">marine metagenome</name>
    <dbReference type="NCBI Taxonomy" id="408172"/>
    <lineage>
        <taxon>unclassified sequences</taxon>
        <taxon>metagenomes</taxon>
        <taxon>ecological metagenomes</taxon>
    </lineage>
</organism>
<dbReference type="EMBL" id="UINC01079306">
    <property type="protein sequence ID" value="SVC21176.1"/>
    <property type="molecule type" value="Genomic_DNA"/>
</dbReference>
<name>A0A382KB08_9ZZZZ</name>
<dbReference type="Gene3D" id="3.20.20.10">
    <property type="entry name" value="Alanine racemase"/>
    <property type="match status" value="1"/>
</dbReference>
<dbReference type="Pfam" id="PF02784">
    <property type="entry name" value="Orn_Arg_deC_N"/>
    <property type="match status" value="1"/>
</dbReference>
<dbReference type="GO" id="GO:0009089">
    <property type="term" value="P:lysine biosynthetic process via diaminopimelate"/>
    <property type="evidence" value="ECO:0007669"/>
    <property type="project" value="TreeGrafter"/>
</dbReference>
<dbReference type="SUPFAM" id="SSF51419">
    <property type="entry name" value="PLP-binding barrel"/>
    <property type="match status" value="1"/>
</dbReference>
<feature type="non-terminal residue" evidence="4">
    <location>
        <position position="130"/>
    </location>
</feature>
<dbReference type="InterPro" id="IPR029066">
    <property type="entry name" value="PLP-binding_barrel"/>
</dbReference>
<keyword evidence="2" id="KW-0663">Pyridoxal phosphate</keyword>
<dbReference type="InterPro" id="IPR022653">
    <property type="entry name" value="De-COase2_pyr-phos_BS"/>
</dbReference>
<sequence length="130" mass="13976">MTFDNANLFPMGSKIAKNGNLTIGGCDVTELATEYDTPLYIYDEETIRTMAKTFVKEFGTRYSNTVVAYASKAFLTKAMARIANEEGLSLDVVSGGEIAAAIAAGFPAAKMDFHGNNKTPKELIYAVESG</sequence>
<protein>
    <recommendedName>
        <fullName evidence="3">Orn/DAP/Arg decarboxylase 2 N-terminal domain-containing protein</fullName>
    </recommendedName>
</protein>
<evidence type="ECO:0000256" key="2">
    <source>
        <dbReference type="ARBA" id="ARBA00022898"/>
    </source>
</evidence>
<evidence type="ECO:0000259" key="3">
    <source>
        <dbReference type="Pfam" id="PF02784"/>
    </source>
</evidence>
<evidence type="ECO:0000313" key="4">
    <source>
        <dbReference type="EMBL" id="SVC21176.1"/>
    </source>
</evidence>
<dbReference type="InterPro" id="IPR022644">
    <property type="entry name" value="De-COase2_N"/>
</dbReference>
<comment type="cofactor">
    <cofactor evidence="1">
        <name>pyridoxal 5'-phosphate</name>
        <dbReference type="ChEBI" id="CHEBI:597326"/>
    </cofactor>
</comment>
<dbReference type="AlphaFoldDB" id="A0A382KB08"/>
<dbReference type="PANTHER" id="PTHR43727">
    <property type="entry name" value="DIAMINOPIMELATE DECARBOXYLASE"/>
    <property type="match status" value="1"/>
</dbReference>
<reference evidence="4" key="1">
    <citation type="submission" date="2018-05" db="EMBL/GenBank/DDBJ databases">
        <authorList>
            <person name="Lanie J.A."/>
            <person name="Ng W.-L."/>
            <person name="Kazmierczak K.M."/>
            <person name="Andrzejewski T.M."/>
            <person name="Davidsen T.M."/>
            <person name="Wayne K.J."/>
            <person name="Tettelin H."/>
            <person name="Glass J.I."/>
            <person name="Rusch D."/>
            <person name="Podicherti R."/>
            <person name="Tsui H.-C.T."/>
            <person name="Winkler M.E."/>
        </authorList>
    </citation>
    <scope>NUCLEOTIDE SEQUENCE</scope>
</reference>
<feature type="domain" description="Orn/DAP/Arg decarboxylase 2 N-terminal" evidence="3">
    <location>
        <begin position="46"/>
        <end position="129"/>
    </location>
</feature>